<dbReference type="RefSeq" id="WP_303521163.1">
    <property type="nucleotide sequence ID" value="NZ_JAUOQO010000006.1"/>
</dbReference>
<evidence type="ECO:0000256" key="9">
    <source>
        <dbReference type="PIRSR" id="PIRSR000099-1"/>
    </source>
</evidence>
<evidence type="ECO:0000256" key="3">
    <source>
        <dbReference type="ARBA" id="ARBA00012965"/>
    </source>
</evidence>
<evidence type="ECO:0000256" key="6">
    <source>
        <dbReference type="ARBA" id="ARBA00023002"/>
    </source>
</evidence>
<keyword evidence="15" id="KW-1185">Reference proteome</keyword>
<evidence type="ECO:0000256" key="5">
    <source>
        <dbReference type="ARBA" id="ARBA00022833"/>
    </source>
</evidence>
<gene>
    <name evidence="14" type="primary">hisD</name>
    <name evidence="14" type="ORF">Q4528_07825</name>
</gene>
<dbReference type="InterPro" id="IPR012131">
    <property type="entry name" value="Hstdl_DH"/>
</dbReference>
<feature type="binding site" evidence="12">
    <location>
        <position position="243"/>
    </location>
    <ligand>
        <name>Zn(2+)</name>
        <dbReference type="ChEBI" id="CHEBI:29105"/>
    </ligand>
</feature>
<dbReference type="EMBL" id="JAUOQO010000006">
    <property type="protein sequence ID" value="MDO6574065.1"/>
    <property type="molecule type" value="Genomic_DNA"/>
</dbReference>
<feature type="binding site" evidence="10">
    <location>
        <position position="198"/>
    </location>
    <ligand>
        <name>NAD(+)</name>
        <dbReference type="ChEBI" id="CHEBI:57540"/>
    </ligand>
</feature>
<dbReference type="PRINTS" id="PR00083">
    <property type="entry name" value="HOLDHDRGNASE"/>
</dbReference>
<feature type="binding site" evidence="11">
    <location>
        <position position="312"/>
    </location>
    <ligand>
        <name>substrate</name>
    </ligand>
</feature>
<evidence type="ECO:0000256" key="13">
    <source>
        <dbReference type="RuleBase" id="RU004175"/>
    </source>
</evidence>
<dbReference type="PANTHER" id="PTHR21256">
    <property type="entry name" value="HISTIDINOL DEHYDROGENASE HDH"/>
    <property type="match status" value="1"/>
</dbReference>
<feature type="binding site" evidence="11">
    <location>
        <position position="221"/>
    </location>
    <ligand>
        <name>substrate</name>
    </ligand>
</feature>
<sequence>MLKAQQFLELYCNNQSLDESLYLLVKNICDDVKVNGDAALKKYNLTFDHVDTTSLEISKQDIQKAYDELNKDTLNALHQSYERIKSYQEKIKYSSTKKGECYEVYHPIERVGIYVPGGKASYPSTVLMTATLAQVANVEEIVVVTPPKTNGVSKEVLAACHLTGVNHVYQVGGAQSIAALTYGTETIKPVDKIVGPGNQYVALAKKYVYGDVGIDQIAGPTELAMIIDETAQIDAITYDIFAQAEHDEMARTFVISDNAQILQQLQLNIDNKLKTIDRHSIVSKSIANHHYLIEVSDMEDACHILNKIAPEHASIQTKHPEQFIDQIKFVGALFLGHYAPEAIGDYIAGPSHVLPTNQTARFSNGLSVNDFMTRHSVINLSKSTFKKVAYSAERLACVESLNNHQQSIHIRH</sequence>
<feature type="active site" description="Proton acceptor" evidence="9">
    <location>
        <position position="312"/>
    </location>
</feature>
<evidence type="ECO:0000256" key="4">
    <source>
        <dbReference type="ARBA" id="ARBA00022723"/>
    </source>
</evidence>
<accession>A0AAW7YTT1</accession>
<feature type="binding site" evidence="12">
    <location>
        <position position="404"/>
    </location>
    <ligand>
        <name>Zn(2+)</name>
        <dbReference type="ChEBI" id="CHEBI:29105"/>
    </ligand>
</feature>
<feature type="binding site" evidence="11">
    <location>
        <position position="243"/>
    </location>
    <ligand>
        <name>substrate</name>
    </ligand>
</feature>
<evidence type="ECO:0000256" key="8">
    <source>
        <dbReference type="PIRNR" id="PIRNR000099"/>
    </source>
</evidence>
<organism evidence="14 15">
    <name type="scientific">Staphylococcus pasteuri_A</name>
    <dbReference type="NCBI Taxonomy" id="3062664"/>
    <lineage>
        <taxon>Bacteria</taxon>
        <taxon>Bacillati</taxon>
        <taxon>Bacillota</taxon>
        <taxon>Bacilli</taxon>
        <taxon>Bacillales</taxon>
        <taxon>Staphylococcaceae</taxon>
        <taxon>Staphylococcus</taxon>
    </lineage>
</organism>
<dbReference type="NCBIfam" id="NF010343">
    <property type="entry name" value="PRK13770.1"/>
    <property type="match status" value="1"/>
</dbReference>
<comment type="caution">
    <text evidence="14">The sequence shown here is derived from an EMBL/GenBank/DDBJ whole genome shotgun (WGS) entry which is preliminary data.</text>
</comment>
<evidence type="ECO:0000313" key="15">
    <source>
        <dbReference type="Proteomes" id="UP001170310"/>
    </source>
</evidence>
<comment type="cofactor">
    <cofactor evidence="12">
        <name>Zn(2+)</name>
        <dbReference type="ChEBI" id="CHEBI:29105"/>
    </cofactor>
    <text evidence="12">Binds 1 zinc ion per subunit.</text>
</comment>
<dbReference type="PIRSF" id="PIRSF000099">
    <property type="entry name" value="Histidinol_dh"/>
    <property type="match status" value="1"/>
</dbReference>
<keyword evidence="6 8" id="KW-0560">Oxidoreductase</keyword>
<dbReference type="CDD" id="cd06572">
    <property type="entry name" value="Histidinol_dh"/>
    <property type="match status" value="1"/>
</dbReference>
<reference evidence="14" key="1">
    <citation type="submission" date="2023-07" db="EMBL/GenBank/DDBJ databases">
        <title>Genome content predicts the carbon catabolic preferences of heterotrophic bacteria.</title>
        <authorList>
            <person name="Gralka M."/>
        </authorList>
    </citation>
    <scope>NUCLEOTIDE SEQUENCE</scope>
    <source>
        <strain evidence="14">E2R20</strain>
    </source>
</reference>
<dbReference type="Gene3D" id="3.40.50.1980">
    <property type="entry name" value="Nitrogenase molybdenum iron protein domain"/>
    <property type="match status" value="2"/>
</dbReference>
<dbReference type="PANTHER" id="PTHR21256:SF2">
    <property type="entry name" value="HISTIDINE BIOSYNTHESIS TRIFUNCTIONAL PROTEIN"/>
    <property type="match status" value="1"/>
</dbReference>
<comment type="function">
    <text evidence="1">Catalyzes the sequential NAD-dependent oxidations of L-histidinol to L-histidinaldehyde and then to L-histidine.</text>
</comment>
<dbReference type="GO" id="GO:0051287">
    <property type="term" value="F:NAD binding"/>
    <property type="evidence" value="ECO:0007669"/>
    <property type="project" value="InterPro"/>
</dbReference>
<feature type="binding site" evidence="11">
    <location>
        <position position="399"/>
    </location>
    <ligand>
        <name>substrate</name>
    </ligand>
</feature>
<dbReference type="Proteomes" id="UP001170310">
    <property type="component" value="Unassembled WGS sequence"/>
</dbReference>
<feature type="binding site" evidence="10">
    <location>
        <position position="175"/>
    </location>
    <ligand>
        <name>NAD(+)</name>
        <dbReference type="ChEBI" id="CHEBI:57540"/>
    </ligand>
</feature>
<evidence type="ECO:0000256" key="11">
    <source>
        <dbReference type="PIRSR" id="PIRSR000099-3"/>
    </source>
</evidence>
<feature type="binding site" evidence="10">
    <location>
        <position position="114"/>
    </location>
    <ligand>
        <name>NAD(+)</name>
        <dbReference type="ChEBI" id="CHEBI:57540"/>
    </ligand>
</feature>
<evidence type="ECO:0000256" key="2">
    <source>
        <dbReference type="ARBA" id="ARBA00010178"/>
    </source>
</evidence>
<keyword evidence="5 12" id="KW-0862">Zinc</keyword>
<dbReference type="Pfam" id="PF00815">
    <property type="entry name" value="Histidinol_dh"/>
    <property type="match status" value="1"/>
</dbReference>
<dbReference type="SUPFAM" id="SSF53720">
    <property type="entry name" value="ALDH-like"/>
    <property type="match status" value="1"/>
</dbReference>
<dbReference type="AlphaFoldDB" id="A0AAW7YTT1"/>
<evidence type="ECO:0000313" key="14">
    <source>
        <dbReference type="EMBL" id="MDO6574065.1"/>
    </source>
</evidence>
<feature type="binding site" evidence="11">
    <location>
        <position position="246"/>
    </location>
    <ligand>
        <name>substrate</name>
    </ligand>
</feature>
<feature type="binding site" evidence="11">
    <location>
        <position position="345"/>
    </location>
    <ligand>
        <name>substrate</name>
    </ligand>
</feature>
<dbReference type="InterPro" id="IPR016161">
    <property type="entry name" value="Ald_DH/histidinol_DH"/>
</dbReference>
<proteinExistence type="inferred from homology"/>
<keyword evidence="4 12" id="KW-0479">Metal-binding</keyword>
<dbReference type="InterPro" id="IPR022695">
    <property type="entry name" value="Histidinol_DH_monofunct"/>
</dbReference>
<feature type="binding site" evidence="11">
    <location>
        <position position="404"/>
    </location>
    <ligand>
        <name>substrate</name>
    </ligand>
</feature>
<dbReference type="InterPro" id="IPR001692">
    <property type="entry name" value="Histidinol_DH_CS"/>
</dbReference>
<comment type="catalytic activity">
    <reaction evidence="7">
        <text>L-histidinol + 2 NAD(+) + H2O = L-histidine + 2 NADH + 3 H(+)</text>
        <dbReference type="Rhea" id="RHEA:20641"/>
        <dbReference type="ChEBI" id="CHEBI:15377"/>
        <dbReference type="ChEBI" id="CHEBI:15378"/>
        <dbReference type="ChEBI" id="CHEBI:57540"/>
        <dbReference type="ChEBI" id="CHEBI:57595"/>
        <dbReference type="ChEBI" id="CHEBI:57699"/>
        <dbReference type="ChEBI" id="CHEBI:57945"/>
        <dbReference type="EC" id="1.1.1.23"/>
    </reaction>
</comment>
<dbReference type="GO" id="GO:0046872">
    <property type="term" value="F:metal ion binding"/>
    <property type="evidence" value="ECO:0007669"/>
    <property type="project" value="UniProtKB-KW"/>
</dbReference>
<dbReference type="GO" id="GO:0000105">
    <property type="term" value="P:L-histidine biosynthetic process"/>
    <property type="evidence" value="ECO:0007669"/>
    <property type="project" value="InterPro"/>
</dbReference>
<feature type="binding site" evidence="12">
    <location>
        <position position="246"/>
    </location>
    <ligand>
        <name>Zn(2+)</name>
        <dbReference type="ChEBI" id="CHEBI:29105"/>
    </ligand>
</feature>
<feature type="active site" description="Proton acceptor" evidence="9">
    <location>
        <position position="311"/>
    </location>
</feature>
<evidence type="ECO:0000256" key="12">
    <source>
        <dbReference type="PIRSR" id="PIRSR000099-4"/>
    </source>
</evidence>
<dbReference type="GO" id="GO:0004399">
    <property type="term" value="F:histidinol dehydrogenase activity"/>
    <property type="evidence" value="ECO:0007669"/>
    <property type="project" value="UniProtKB-EC"/>
</dbReference>
<evidence type="ECO:0000256" key="10">
    <source>
        <dbReference type="PIRSR" id="PIRSR000099-2"/>
    </source>
</evidence>
<dbReference type="GO" id="GO:0005829">
    <property type="term" value="C:cytosol"/>
    <property type="evidence" value="ECO:0007669"/>
    <property type="project" value="TreeGrafter"/>
</dbReference>
<dbReference type="FunFam" id="3.40.50.1980:FF:000026">
    <property type="entry name" value="Histidinol dehydrogenase"/>
    <property type="match status" value="1"/>
</dbReference>
<name>A0AAW7YTT1_9STAP</name>
<feature type="binding site" evidence="12">
    <location>
        <position position="345"/>
    </location>
    <ligand>
        <name>Zn(2+)</name>
        <dbReference type="ChEBI" id="CHEBI:29105"/>
    </ligand>
</feature>
<dbReference type="PROSITE" id="PS00611">
    <property type="entry name" value="HISOL_DEHYDROGENASE"/>
    <property type="match status" value="1"/>
</dbReference>
<evidence type="ECO:0000256" key="1">
    <source>
        <dbReference type="ARBA" id="ARBA00003850"/>
    </source>
</evidence>
<keyword evidence="10" id="KW-0520">NAD</keyword>
<evidence type="ECO:0000256" key="7">
    <source>
        <dbReference type="ARBA" id="ARBA00049489"/>
    </source>
</evidence>
<dbReference type="EC" id="1.1.1.23" evidence="3"/>
<dbReference type="FunFam" id="3.40.50.1980:FF:000001">
    <property type="entry name" value="Histidinol dehydrogenase"/>
    <property type="match status" value="1"/>
</dbReference>
<comment type="similarity">
    <text evidence="2 8 13">Belongs to the histidinol dehydrogenase family.</text>
</comment>
<dbReference type="NCBIfam" id="TIGR00069">
    <property type="entry name" value="hisD"/>
    <property type="match status" value="1"/>
</dbReference>
<dbReference type="Gene3D" id="1.20.5.1300">
    <property type="match status" value="1"/>
</dbReference>
<protein>
    <recommendedName>
        <fullName evidence="3">histidinol dehydrogenase</fullName>
        <ecNumber evidence="3">1.1.1.23</ecNumber>
    </recommendedName>
</protein>